<comment type="caution">
    <text evidence="1">The sequence shown here is derived from an EMBL/GenBank/DDBJ whole genome shotgun (WGS) entry which is preliminary data.</text>
</comment>
<organism evidence="1 2">
    <name type="scientific">Aerolutibacter ruishenii</name>
    <dbReference type="NCBI Taxonomy" id="686800"/>
    <lineage>
        <taxon>Bacteria</taxon>
        <taxon>Pseudomonadati</taxon>
        <taxon>Pseudomonadota</taxon>
        <taxon>Gammaproteobacteria</taxon>
        <taxon>Lysobacterales</taxon>
        <taxon>Lysobacteraceae</taxon>
        <taxon>Aerolutibacter</taxon>
    </lineage>
</organism>
<dbReference type="AlphaFoldDB" id="A0A562LFF4"/>
<reference evidence="1 2" key="1">
    <citation type="journal article" date="2015" name="Stand. Genomic Sci.">
        <title>Genomic Encyclopedia of Bacterial and Archaeal Type Strains, Phase III: the genomes of soil and plant-associated and newly described type strains.</title>
        <authorList>
            <person name="Whitman W.B."/>
            <person name="Woyke T."/>
            <person name="Klenk H.P."/>
            <person name="Zhou Y."/>
            <person name="Lilburn T.G."/>
            <person name="Beck B.J."/>
            <person name="De Vos P."/>
            <person name="Vandamme P."/>
            <person name="Eisen J.A."/>
            <person name="Garrity G."/>
            <person name="Hugenholtz P."/>
            <person name="Kyrpides N.C."/>
        </authorList>
    </citation>
    <scope>NUCLEOTIDE SEQUENCE [LARGE SCALE GENOMIC DNA]</scope>
    <source>
        <strain evidence="1 2">CGMCC 1.10136</strain>
    </source>
</reference>
<accession>A0A562LFF4</accession>
<dbReference type="EMBL" id="VLKP01000017">
    <property type="protein sequence ID" value="TWI06352.1"/>
    <property type="molecule type" value="Genomic_DNA"/>
</dbReference>
<sequence>MDESNDSEFEYSLADAPIVVFTHPPGKPLEFDDGRLAALPRGLQRVAMIEWFRARFCDPAEETPYNGREGGYQFIHGGPFDPADELPDRFGGVLDDMLIDEAVEHLHAEVGHEWAPMRAYDEAFDVEVDAADAPFEHLLRRLADAQRVMGLRGDVQAERLVVHWAYSAVITALESYLWETLAYWIDADERVLHRLVTGFDEFKGRTVKLGDVFKRVAGLRQEVRGYLQGFVWHRWHDVARLYKAGFGVEVPSFDALERPLLVRHDIVHRNSRTREGEPIELAPADVAALALTVERLARDLQNALPLPPSDFDGLSDTDR</sequence>
<evidence type="ECO:0000313" key="1">
    <source>
        <dbReference type="EMBL" id="TWI06352.1"/>
    </source>
</evidence>
<evidence type="ECO:0008006" key="3">
    <source>
        <dbReference type="Google" id="ProtNLM"/>
    </source>
</evidence>
<dbReference type="RefSeq" id="WP_144816992.1">
    <property type="nucleotide sequence ID" value="NZ_VLKP01000017.1"/>
</dbReference>
<dbReference type="OrthoDB" id="119238at2"/>
<keyword evidence="2" id="KW-1185">Reference proteome</keyword>
<dbReference type="Proteomes" id="UP000316471">
    <property type="component" value="Unassembled WGS sequence"/>
</dbReference>
<evidence type="ECO:0000313" key="2">
    <source>
        <dbReference type="Proteomes" id="UP000316471"/>
    </source>
</evidence>
<name>A0A562LFF4_9GAMM</name>
<proteinExistence type="predicted"/>
<protein>
    <recommendedName>
        <fullName evidence="3">RiboL-PSP-HEPN domain-containing protein</fullName>
    </recommendedName>
</protein>
<gene>
    <name evidence="1" type="ORF">IP93_02972</name>
</gene>